<feature type="transmembrane region" description="Helical" evidence="2">
    <location>
        <begin position="174"/>
        <end position="195"/>
    </location>
</feature>
<keyword evidence="2" id="KW-0812">Transmembrane</keyword>
<dbReference type="InterPro" id="IPR019734">
    <property type="entry name" value="TPR_rpt"/>
</dbReference>
<evidence type="ECO:0000313" key="4">
    <source>
        <dbReference type="Proteomes" id="UP001239462"/>
    </source>
</evidence>
<dbReference type="Gene3D" id="2.30.30.40">
    <property type="entry name" value="SH3 Domains"/>
    <property type="match status" value="1"/>
</dbReference>
<dbReference type="EMBL" id="JASZZN010000005">
    <property type="protein sequence ID" value="MDM4015399.1"/>
    <property type="molecule type" value="Genomic_DNA"/>
</dbReference>
<evidence type="ECO:0000256" key="1">
    <source>
        <dbReference type="PROSITE-ProRule" id="PRU00339"/>
    </source>
</evidence>
<protein>
    <submittedName>
        <fullName evidence="3">Tetratricopeptide repeat protein</fullName>
    </submittedName>
</protein>
<dbReference type="SUPFAM" id="SSF48452">
    <property type="entry name" value="TPR-like"/>
    <property type="match status" value="1"/>
</dbReference>
<keyword evidence="2" id="KW-1133">Transmembrane helix</keyword>
<keyword evidence="1" id="KW-0802">TPR repeat</keyword>
<dbReference type="SMART" id="SM00028">
    <property type="entry name" value="TPR"/>
    <property type="match status" value="1"/>
</dbReference>
<dbReference type="InterPro" id="IPR011990">
    <property type="entry name" value="TPR-like_helical_dom_sf"/>
</dbReference>
<keyword evidence="4" id="KW-1185">Reference proteome</keyword>
<dbReference type="RefSeq" id="WP_289162888.1">
    <property type="nucleotide sequence ID" value="NZ_JASZZN010000005.1"/>
</dbReference>
<feature type="transmembrane region" description="Helical" evidence="2">
    <location>
        <begin position="145"/>
        <end position="162"/>
    </location>
</feature>
<accession>A0ABT7PFX5</accession>
<gene>
    <name evidence="3" type="ORF">QTN89_08170</name>
</gene>
<organism evidence="3 4">
    <name type="scientific">Roseiconus lacunae</name>
    <dbReference type="NCBI Taxonomy" id="2605694"/>
    <lineage>
        <taxon>Bacteria</taxon>
        <taxon>Pseudomonadati</taxon>
        <taxon>Planctomycetota</taxon>
        <taxon>Planctomycetia</taxon>
        <taxon>Pirellulales</taxon>
        <taxon>Pirellulaceae</taxon>
        <taxon>Roseiconus</taxon>
    </lineage>
</organism>
<name>A0ABT7PFX5_9BACT</name>
<dbReference type="Gene3D" id="1.25.40.10">
    <property type="entry name" value="Tetratricopeptide repeat domain"/>
    <property type="match status" value="1"/>
</dbReference>
<sequence length="265" mass="29136">MRTPLIILFIFGSAIVGRSSEPEELLRQGIDNYQLALETTDRGQRTERFEIAETYFKKAIESSTQRPTAELWINIGNAALGADNLGSAIIAYRRAIAIAPGNEKARQNLLHARSLLPDWVPVPIEDTMWLGWRWNRAASTTKKTWYGIAALLFVGFAMGLVIRQRGVFGEGAIVGRALPTILLVVWCGVLAISVVSSPQRDGAAVVVVPDVIARAADSPAAPARLKTPLPAGVEVTVLEERDNWVRVGLANEQDVWIRRSEIEMI</sequence>
<dbReference type="PROSITE" id="PS50005">
    <property type="entry name" value="TPR"/>
    <property type="match status" value="1"/>
</dbReference>
<keyword evidence="2" id="KW-0472">Membrane</keyword>
<comment type="caution">
    <text evidence="3">The sequence shown here is derived from an EMBL/GenBank/DDBJ whole genome shotgun (WGS) entry which is preliminary data.</text>
</comment>
<proteinExistence type="predicted"/>
<dbReference type="Proteomes" id="UP001239462">
    <property type="component" value="Unassembled WGS sequence"/>
</dbReference>
<reference evidence="3 4" key="1">
    <citation type="submission" date="2023-06" db="EMBL/GenBank/DDBJ databases">
        <title>Roseiconus lacunae JC819 isolated from Gulf of Mannar region, Tamil Nadu.</title>
        <authorList>
            <person name="Pk S."/>
            <person name="Ch S."/>
            <person name="Ch V.R."/>
        </authorList>
    </citation>
    <scope>NUCLEOTIDE SEQUENCE [LARGE SCALE GENOMIC DNA]</scope>
    <source>
        <strain evidence="3 4">JC819</strain>
    </source>
</reference>
<evidence type="ECO:0000256" key="2">
    <source>
        <dbReference type="SAM" id="Phobius"/>
    </source>
</evidence>
<dbReference type="Pfam" id="PF13181">
    <property type="entry name" value="TPR_8"/>
    <property type="match status" value="1"/>
</dbReference>
<feature type="repeat" description="TPR" evidence="1">
    <location>
        <begin position="69"/>
        <end position="102"/>
    </location>
</feature>
<evidence type="ECO:0000313" key="3">
    <source>
        <dbReference type="EMBL" id="MDM4015399.1"/>
    </source>
</evidence>